<dbReference type="EMBL" id="CP014226">
    <property type="protein sequence ID" value="AMD00594.1"/>
    <property type="molecule type" value="Genomic_DNA"/>
</dbReference>
<dbReference type="CDD" id="cd07377">
    <property type="entry name" value="WHTH_GntR"/>
    <property type="match status" value="1"/>
</dbReference>
<reference evidence="7 8" key="2">
    <citation type="submission" date="2016-02" db="EMBL/GenBank/DDBJ databases">
        <authorList>
            <person name="Wen L."/>
            <person name="He K."/>
            <person name="Yang H."/>
        </authorList>
    </citation>
    <scope>NUCLEOTIDE SEQUENCE [LARGE SCALE GENOMIC DNA]</scope>
    <source>
        <strain evidence="7 8">AGD 8-3</strain>
    </source>
</reference>
<dbReference type="Gene3D" id="3.40.640.10">
    <property type="entry name" value="Type I PLP-dependent aspartate aminotransferase-like (Major domain)"/>
    <property type="match status" value="1"/>
</dbReference>
<evidence type="ECO:0000256" key="3">
    <source>
        <dbReference type="ARBA" id="ARBA00023015"/>
    </source>
</evidence>
<dbReference type="SUPFAM" id="SSF46785">
    <property type="entry name" value="Winged helix' DNA-binding domain"/>
    <property type="match status" value="1"/>
</dbReference>
<evidence type="ECO:0000256" key="4">
    <source>
        <dbReference type="ARBA" id="ARBA00023125"/>
    </source>
</evidence>
<dbReference type="PATRIC" id="fig|507626.3.peg.1513"/>
<keyword evidence="4" id="KW-0238">DNA-binding</keyword>
<evidence type="ECO:0000256" key="2">
    <source>
        <dbReference type="ARBA" id="ARBA00022898"/>
    </source>
</evidence>
<sequence>MKASEPGAIGSLRKSGAVKGVPSSGYALLEQADGLSDALGLALGKPSTQPLTSRLYHALREWIQAGRLVSGQRLPSTRQLAQELGLGRNTVLAAFDQLLAEGFLVTRQGPGTFVADLPFQHEPTADTASSPSAVDGRVNLSTRGTALLAYCPAQQGRHPAFVPGVPALDRFPHARWQRLVRRHLQHMPMDWLAYQVQGGVPSLREALADYLQLSRSVRCRPEQILIVQGAQQGFELIVRLLSDSGDEVWLEEPGYHGAQACFAAAGLDMQPVPVDGEGMQIEALDDSGHPRLIYVTPSHQYPSGVTMSLARRLALLEAAERHGAWIVEDDYDSEFRYGQRPVAALQGLVEDARVIYVGTFSKVMYPGLRLGYLVLPEPLVEPFRRAHARIHREGQYTVQAALAEFIARGHFSRHVRRMRDCYCRRQALLREALAPAVTRGLRLSEGQAGMHLVAWLDDVEHERHLVDRAAGEGISLSPLSSYYLDAPGRPGLVLGYAGTVEDEIERAGRWLAQTWCELTSD</sequence>
<dbReference type="CDD" id="cd00609">
    <property type="entry name" value="AAT_like"/>
    <property type="match status" value="1"/>
</dbReference>
<dbReference type="InterPro" id="IPR036390">
    <property type="entry name" value="WH_DNA-bd_sf"/>
</dbReference>
<keyword evidence="5" id="KW-0804">Transcription</keyword>
<dbReference type="KEGG" id="hco:LOKO_01526"/>
<accession>A0A109ULJ7</accession>
<dbReference type="InterPro" id="IPR051446">
    <property type="entry name" value="HTH_trans_reg/aminotransferase"/>
</dbReference>
<comment type="similarity">
    <text evidence="1">In the C-terminal section; belongs to the class-I pyridoxal-phosphate-dependent aminotransferase family.</text>
</comment>
<gene>
    <name evidence="7" type="primary">gabR</name>
    <name evidence="7" type="ORF">LOKO_01526</name>
</gene>
<dbReference type="PANTHER" id="PTHR46577:SF1">
    <property type="entry name" value="HTH-TYPE TRANSCRIPTIONAL REGULATORY PROTEIN GABR"/>
    <property type="match status" value="1"/>
</dbReference>
<dbReference type="Pfam" id="PF00392">
    <property type="entry name" value="GntR"/>
    <property type="match status" value="1"/>
</dbReference>
<keyword evidence="8" id="KW-1185">Reference proteome</keyword>
<dbReference type="SUPFAM" id="SSF53383">
    <property type="entry name" value="PLP-dependent transferases"/>
    <property type="match status" value="1"/>
</dbReference>
<dbReference type="PROSITE" id="PS50949">
    <property type="entry name" value="HTH_GNTR"/>
    <property type="match status" value="1"/>
</dbReference>
<evidence type="ECO:0000313" key="8">
    <source>
        <dbReference type="Proteomes" id="UP000063387"/>
    </source>
</evidence>
<evidence type="ECO:0000256" key="5">
    <source>
        <dbReference type="ARBA" id="ARBA00023163"/>
    </source>
</evidence>
<organism evidence="7 8">
    <name type="scientific">Halomonas chromatireducens</name>
    <dbReference type="NCBI Taxonomy" id="507626"/>
    <lineage>
        <taxon>Bacteria</taxon>
        <taxon>Pseudomonadati</taxon>
        <taxon>Pseudomonadota</taxon>
        <taxon>Gammaproteobacteria</taxon>
        <taxon>Oceanospirillales</taxon>
        <taxon>Halomonadaceae</taxon>
        <taxon>Halomonas</taxon>
    </lineage>
</organism>
<dbReference type="PANTHER" id="PTHR46577">
    <property type="entry name" value="HTH-TYPE TRANSCRIPTIONAL REGULATORY PROTEIN GABR"/>
    <property type="match status" value="1"/>
</dbReference>
<evidence type="ECO:0000256" key="1">
    <source>
        <dbReference type="ARBA" id="ARBA00005384"/>
    </source>
</evidence>
<dbReference type="Pfam" id="PF00155">
    <property type="entry name" value="Aminotran_1_2"/>
    <property type="match status" value="1"/>
</dbReference>
<keyword evidence="3" id="KW-0805">Transcription regulation</keyword>
<evidence type="ECO:0000313" key="7">
    <source>
        <dbReference type="EMBL" id="AMD00594.1"/>
    </source>
</evidence>
<keyword evidence="2" id="KW-0663">Pyridoxal phosphate</keyword>
<dbReference type="InterPro" id="IPR036388">
    <property type="entry name" value="WH-like_DNA-bd_sf"/>
</dbReference>
<dbReference type="InterPro" id="IPR004839">
    <property type="entry name" value="Aminotransferase_I/II_large"/>
</dbReference>
<dbReference type="Proteomes" id="UP000063387">
    <property type="component" value="Chromosome"/>
</dbReference>
<feature type="domain" description="HTH gntR-type" evidence="6">
    <location>
        <begin position="49"/>
        <end position="117"/>
    </location>
</feature>
<dbReference type="GO" id="GO:0003700">
    <property type="term" value="F:DNA-binding transcription factor activity"/>
    <property type="evidence" value="ECO:0007669"/>
    <property type="project" value="InterPro"/>
</dbReference>
<dbReference type="InterPro" id="IPR015424">
    <property type="entry name" value="PyrdxlP-dep_Trfase"/>
</dbReference>
<reference evidence="7 8" key="1">
    <citation type="journal article" date="2016" name="Genome Announc.">
        <title>Draft Genome Sequence of 'Halomonas chromatireducens' Strain AGD 8-3, a Haloalkaliphilic Chromate- and Selenite-Reducing Gammaproteobacterium.</title>
        <authorList>
            <person name="Sharko F.S."/>
            <person name="Shapovalova A.A."/>
            <person name="Tsygankova S.V."/>
            <person name="Komova A.V."/>
            <person name="Boulygina E.S."/>
            <person name="Teslyuk A.B."/>
            <person name="Gotovtsev P.M."/>
            <person name="Namsaraev Z.B."/>
            <person name="Khijniak T.V."/>
            <person name="Nedoluzhko A.V."/>
            <person name="Vasilov R.G."/>
        </authorList>
    </citation>
    <scope>NUCLEOTIDE SEQUENCE [LARGE SCALE GENOMIC DNA]</scope>
    <source>
        <strain evidence="7 8">AGD 8-3</strain>
    </source>
</reference>
<dbReference type="Gene3D" id="1.10.10.10">
    <property type="entry name" value="Winged helix-like DNA-binding domain superfamily/Winged helix DNA-binding domain"/>
    <property type="match status" value="1"/>
</dbReference>
<dbReference type="InterPro" id="IPR015421">
    <property type="entry name" value="PyrdxlP-dep_Trfase_major"/>
</dbReference>
<dbReference type="GO" id="GO:0003677">
    <property type="term" value="F:DNA binding"/>
    <property type="evidence" value="ECO:0007669"/>
    <property type="project" value="UniProtKB-KW"/>
</dbReference>
<dbReference type="AlphaFoldDB" id="A0A109ULJ7"/>
<evidence type="ECO:0000259" key="6">
    <source>
        <dbReference type="PROSITE" id="PS50949"/>
    </source>
</evidence>
<dbReference type="PRINTS" id="PR00035">
    <property type="entry name" value="HTHGNTR"/>
</dbReference>
<dbReference type="GO" id="GO:0030170">
    <property type="term" value="F:pyridoxal phosphate binding"/>
    <property type="evidence" value="ECO:0007669"/>
    <property type="project" value="InterPro"/>
</dbReference>
<dbReference type="OrthoDB" id="9808770at2"/>
<name>A0A109ULJ7_9GAMM</name>
<dbReference type="STRING" id="507626.LOKO_01526"/>
<dbReference type="SMART" id="SM00345">
    <property type="entry name" value="HTH_GNTR"/>
    <property type="match status" value="1"/>
</dbReference>
<dbReference type="InterPro" id="IPR000524">
    <property type="entry name" value="Tscrpt_reg_HTH_GntR"/>
</dbReference>
<protein>
    <submittedName>
        <fullName evidence="7">HTH-type transcriptional regulatory protein GabR</fullName>
    </submittedName>
</protein>
<proteinExistence type="inferred from homology"/>